<dbReference type="Pfam" id="PF00293">
    <property type="entry name" value="NUDIX"/>
    <property type="match status" value="1"/>
</dbReference>
<dbReference type="PROSITE" id="PS51462">
    <property type="entry name" value="NUDIX"/>
    <property type="match status" value="1"/>
</dbReference>
<name>A0A6M1SY81_9BACT</name>
<evidence type="ECO:0000256" key="1">
    <source>
        <dbReference type="ARBA" id="ARBA00001946"/>
    </source>
</evidence>
<dbReference type="InterPro" id="IPR020476">
    <property type="entry name" value="Nudix_hydrolase"/>
</dbReference>
<proteinExistence type="inferred from homology"/>
<dbReference type="InterPro" id="IPR020084">
    <property type="entry name" value="NUDIX_hydrolase_CS"/>
</dbReference>
<organism evidence="5 6">
    <name type="scientific">Halalkalibaculum roseum</name>
    <dbReference type="NCBI Taxonomy" id="2709311"/>
    <lineage>
        <taxon>Bacteria</taxon>
        <taxon>Pseudomonadati</taxon>
        <taxon>Balneolota</taxon>
        <taxon>Balneolia</taxon>
        <taxon>Balneolales</taxon>
        <taxon>Balneolaceae</taxon>
        <taxon>Halalkalibaculum</taxon>
    </lineage>
</organism>
<comment type="cofactor">
    <cofactor evidence="1">
        <name>Mg(2+)</name>
        <dbReference type="ChEBI" id="CHEBI:18420"/>
    </cofactor>
</comment>
<keyword evidence="6" id="KW-1185">Reference proteome</keyword>
<dbReference type="Proteomes" id="UP000473278">
    <property type="component" value="Unassembled WGS sequence"/>
</dbReference>
<dbReference type="Gene3D" id="3.90.79.10">
    <property type="entry name" value="Nucleoside Triphosphate Pyrophosphohydrolase"/>
    <property type="match status" value="1"/>
</dbReference>
<dbReference type="AlphaFoldDB" id="A0A6M1SY81"/>
<protein>
    <submittedName>
        <fullName evidence="5">NUDIX domain-containing protein</fullName>
    </submittedName>
</protein>
<evidence type="ECO:0000256" key="3">
    <source>
        <dbReference type="RuleBase" id="RU003476"/>
    </source>
</evidence>
<dbReference type="PANTHER" id="PTHR43046:SF14">
    <property type="entry name" value="MUTT_NUDIX FAMILY PROTEIN"/>
    <property type="match status" value="1"/>
</dbReference>
<dbReference type="PANTHER" id="PTHR43046">
    <property type="entry name" value="GDP-MANNOSE MANNOSYL HYDROLASE"/>
    <property type="match status" value="1"/>
</dbReference>
<gene>
    <name evidence="5" type="ORF">G3570_11320</name>
</gene>
<sequence length="145" mass="16635">MNVEAYQNKIRIRVNGILVENSSILLVQIHSPVTEQLVWMPPGGGLEFGESLEDCLEREFKEETGAIITTEEFLFLNELIEEPYHAIELYYRVKKRGGKISLGADPEHDDHSQLLKAVEWKPISSLNTLKLSPEKLIEELDRIDF</sequence>
<dbReference type="InterPro" id="IPR015797">
    <property type="entry name" value="NUDIX_hydrolase-like_dom_sf"/>
</dbReference>
<evidence type="ECO:0000259" key="4">
    <source>
        <dbReference type="PROSITE" id="PS51462"/>
    </source>
</evidence>
<dbReference type="EMBL" id="JAALLT010000003">
    <property type="protein sequence ID" value="NGP77228.1"/>
    <property type="molecule type" value="Genomic_DNA"/>
</dbReference>
<dbReference type="InterPro" id="IPR000086">
    <property type="entry name" value="NUDIX_hydrolase_dom"/>
</dbReference>
<accession>A0A6M1SY81</accession>
<dbReference type="GO" id="GO:0016787">
    <property type="term" value="F:hydrolase activity"/>
    <property type="evidence" value="ECO:0007669"/>
    <property type="project" value="UniProtKB-KW"/>
</dbReference>
<dbReference type="SUPFAM" id="SSF55811">
    <property type="entry name" value="Nudix"/>
    <property type="match status" value="1"/>
</dbReference>
<comment type="caution">
    <text evidence="5">The sequence shown here is derived from an EMBL/GenBank/DDBJ whole genome shotgun (WGS) entry which is preliminary data.</text>
</comment>
<feature type="domain" description="Nudix hydrolase" evidence="4">
    <location>
        <begin position="10"/>
        <end position="144"/>
    </location>
</feature>
<dbReference type="RefSeq" id="WP_165142362.1">
    <property type="nucleotide sequence ID" value="NZ_JAALLT010000003.1"/>
</dbReference>
<reference evidence="5 6" key="1">
    <citation type="submission" date="2020-02" db="EMBL/GenBank/DDBJ databases">
        <title>Balneolaceae bacterium YR4-1, complete genome.</title>
        <authorList>
            <person name="Li Y."/>
            <person name="Wu S."/>
        </authorList>
    </citation>
    <scope>NUCLEOTIDE SEQUENCE [LARGE SCALE GENOMIC DNA]</scope>
    <source>
        <strain evidence="5 6">YR4-1</strain>
    </source>
</reference>
<comment type="similarity">
    <text evidence="3">Belongs to the Nudix hydrolase family.</text>
</comment>
<dbReference type="PROSITE" id="PS00893">
    <property type="entry name" value="NUDIX_BOX"/>
    <property type="match status" value="1"/>
</dbReference>
<evidence type="ECO:0000313" key="6">
    <source>
        <dbReference type="Proteomes" id="UP000473278"/>
    </source>
</evidence>
<keyword evidence="2 3" id="KW-0378">Hydrolase</keyword>
<evidence type="ECO:0000313" key="5">
    <source>
        <dbReference type="EMBL" id="NGP77228.1"/>
    </source>
</evidence>
<dbReference type="PRINTS" id="PR00502">
    <property type="entry name" value="NUDIXFAMILY"/>
</dbReference>
<evidence type="ECO:0000256" key="2">
    <source>
        <dbReference type="ARBA" id="ARBA00022801"/>
    </source>
</evidence>